<dbReference type="CDD" id="cd06171">
    <property type="entry name" value="Sigma70_r4"/>
    <property type="match status" value="1"/>
</dbReference>
<dbReference type="NCBIfam" id="TIGR02937">
    <property type="entry name" value="sigma70-ECF"/>
    <property type="match status" value="1"/>
</dbReference>
<dbReference type="STRING" id="1367847.JCM7686_2748"/>
<dbReference type="NCBIfam" id="NF009164">
    <property type="entry name" value="PRK12511.1"/>
    <property type="match status" value="1"/>
</dbReference>
<evidence type="ECO:0000259" key="6">
    <source>
        <dbReference type="Pfam" id="PF22029"/>
    </source>
</evidence>
<name>S5XQX4_PARAH</name>
<feature type="domain" description="RNA polymerase sigma factor 70 region 4 type 2" evidence="5">
    <location>
        <begin position="96"/>
        <end position="148"/>
    </location>
</feature>
<dbReference type="GO" id="GO:0003677">
    <property type="term" value="F:DNA binding"/>
    <property type="evidence" value="ECO:0007669"/>
    <property type="project" value="InterPro"/>
</dbReference>
<dbReference type="InterPro" id="IPR039425">
    <property type="entry name" value="RNA_pol_sigma-70-like"/>
</dbReference>
<reference evidence="7 8" key="1">
    <citation type="journal article" date="2014" name="BMC Genomics">
        <title>Architecture and functions of a multipartite genome of the methylotrophic bacterium Paracoccus aminophilus JCM 7686, containing primary and secondary chromids.</title>
        <authorList>
            <person name="Dziewit L."/>
            <person name="Czarnecki J."/>
            <person name="Wibberg D."/>
            <person name="Radlinska M."/>
            <person name="Mrozek P."/>
            <person name="Szymczak M."/>
            <person name="Schluter A."/>
            <person name="Puhler A."/>
            <person name="Bartosik D."/>
        </authorList>
    </citation>
    <scope>NUCLEOTIDE SEQUENCE [LARGE SCALE GENOMIC DNA]</scope>
    <source>
        <strain evidence="7">JCM 7686</strain>
    </source>
</reference>
<evidence type="ECO:0000313" key="8">
    <source>
        <dbReference type="Proteomes" id="UP000015480"/>
    </source>
</evidence>
<keyword evidence="4" id="KW-0804">Transcription</keyword>
<dbReference type="Pfam" id="PF22029">
    <property type="entry name" value="PhyR_sigma2"/>
    <property type="match status" value="1"/>
</dbReference>
<comment type="similarity">
    <text evidence="1">Belongs to the sigma-70 factor family. ECF subfamily.</text>
</comment>
<dbReference type="Pfam" id="PF08281">
    <property type="entry name" value="Sigma70_r4_2"/>
    <property type="match status" value="1"/>
</dbReference>
<dbReference type="InterPro" id="IPR053866">
    <property type="entry name" value="PhyR_sigma2"/>
</dbReference>
<dbReference type="InterPro" id="IPR036388">
    <property type="entry name" value="WH-like_DNA-bd_sf"/>
</dbReference>
<dbReference type="HOGENOM" id="CLU_047691_1_4_5"/>
<dbReference type="RefSeq" id="WP_020951442.1">
    <property type="nucleotide sequence ID" value="NC_022041.1"/>
</dbReference>
<evidence type="ECO:0000256" key="1">
    <source>
        <dbReference type="ARBA" id="ARBA00010641"/>
    </source>
</evidence>
<evidence type="ECO:0000256" key="2">
    <source>
        <dbReference type="ARBA" id="ARBA00023015"/>
    </source>
</evidence>
<accession>S5XQX4</accession>
<dbReference type="SUPFAM" id="SSF88659">
    <property type="entry name" value="Sigma3 and sigma4 domains of RNA polymerase sigma factors"/>
    <property type="match status" value="1"/>
</dbReference>
<dbReference type="InterPro" id="IPR013324">
    <property type="entry name" value="RNA_pol_sigma_r3/r4-like"/>
</dbReference>
<dbReference type="EMBL" id="CP006650">
    <property type="protein sequence ID" value="AGT09804.1"/>
    <property type="molecule type" value="Genomic_DNA"/>
</dbReference>
<dbReference type="eggNOG" id="COG1595">
    <property type="taxonomic scope" value="Bacteria"/>
</dbReference>
<keyword evidence="8" id="KW-1185">Reference proteome</keyword>
<dbReference type="Gene3D" id="1.10.1740.10">
    <property type="match status" value="1"/>
</dbReference>
<sequence length="172" mass="19117">MKIEPHLEPMRRYARVLTRQASDADDLVQGALLRAYERRAQFREGGNLRLWLMSILHNHFIDMKRSDQSLRAREADWAGLNPGFAPSAGEEAARLAQLRTAFLALPEEQRSALHLVGVERLTIAEAAELLAVPAGTIMSRVGRARAALKRFEDGEPRVQPGRPTLTVIEGGS</sequence>
<dbReference type="SUPFAM" id="SSF88946">
    <property type="entry name" value="Sigma2 domain of RNA polymerase sigma factors"/>
    <property type="match status" value="1"/>
</dbReference>
<dbReference type="InterPro" id="IPR014284">
    <property type="entry name" value="RNA_pol_sigma-70_dom"/>
</dbReference>
<dbReference type="GO" id="GO:0016987">
    <property type="term" value="F:sigma factor activity"/>
    <property type="evidence" value="ECO:0007669"/>
    <property type="project" value="UniProtKB-KW"/>
</dbReference>
<evidence type="ECO:0000259" key="5">
    <source>
        <dbReference type="Pfam" id="PF08281"/>
    </source>
</evidence>
<dbReference type="AlphaFoldDB" id="S5XQX4"/>
<protein>
    <submittedName>
        <fullName evidence="7">RNA polymerase sigma factor</fullName>
    </submittedName>
</protein>
<keyword evidence="2" id="KW-0805">Transcription regulation</keyword>
<gene>
    <name evidence="7" type="ORF">JCM7686_2748</name>
</gene>
<dbReference type="InterPro" id="IPR013325">
    <property type="entry name" value="RNA_pol_sigma_r2"/>
</dbReference>
<keyword evidence="3" id="KW-0731">Sigma factor</keyword>
<evidence type="ECO:0000313" key="7">
    <source>
        <dbReference type="EMBL" id="AGT09804.1"/>
    </source>
</evidence>
<feature type="domain" description="PhyR sigma2" evidence="6">
    <location>
        <begin position="3"/>
        <end position="57"/>
    </location>
</feature>
<dbReference type="PANTHER" id="PTHR43133">
    <property type="entry name" value="RNA POLYMERASE ECF-TYPE SIGMA FACTO"/>
    <property type="match status" value="1"/>
</dbReference>
<dbReference type="GO" id="GO:0006352">
    <property type="term" value="P:DNA-templated transcription initiation"/>
    <property type="evidence" value="ECO:0007669"/>
    <property type="project" value="InterPro"/>
</dbReference>
<dbReference type="InterPro" id="IPR013249">
    <property type="entry name" value="RNA_pol_sigma70_r4_t2"/>
</dbReference>
<dbReference type="KEGG" id="pami:JCM7686_2748"/>
<dbReference type="PATRIC" id="fig|1367847.3.peg.2751"/>
<dbReference type="Proteomes" id="UP000015480">
    <property type="component" value="Chromosome"/>
</dbReference>
<organism evidence="7 8">
    <name type="scientific">Paracoccus aminophilus JCM 7686</name>
    <dbReference type="NCBI Taxonomy" id="1367847"/>
    <lineage>
        <taxon>Bacteria</taxon>
        <taxon>Pseudomonadati</taxon>
        <taxon>Pseudomonadota</taxon>
        <taxon>Alphaproteobacteria</taxon>
        <taxon>Rhodobacterales</taxon>
        <taxon>Paracoccaceae</taxon>
        <taxon>Paracoccus</taxon>
    </lineage>
</organism>
<proteinExistence type="inferred from homology"/>
<dbReference type="PANTHER" id="PTHR43133:SF25">
    <property type="entry name" value="RNA POLYMERASE SIGMA FACTOR RFAY-RELATED"/>
    <property type="match status" value="1"/>
</dbReference>
<evidence type="ECO:0000256" key="4">
    <source>
        <dbReference type="ARBA" id="ARBA00023163"/>
    </source>
</evidence>
<evidence type="ECO:0000256" key="3">
    <source>
        <dbReference type="ARBA" id="ARBA00023082"/>
    </source>
</evidence>
<dbReference type="Gene3D" id="1.10.10.10">
    <property type="entry name" value="Winged helix-like DNA-binding domain superfamily/Winged helix DNA-binding domain"/>
    <property type="match status" value="1"/>
</dbReference>